<reference evidence="2 3" key="1">
    <citation type="submission" date="2018-10" db="EMBL/GenBank/DDBJ databases">
        <title>Natrarchaeobius chitinivorans gen. nov., sp. nov., and Natrarchaeobius haloalkaliphilus sp. nov., alkaliphilic, chitin-utilizing haloarchaea from hypersaline alkaline lakes.</title>
        <authorList>
            <person name="Sorokin D.Y."/>
            <person name="Elcheninov A.G."/>
            <person name="Kostrikina N.A."/>
            <person name="Bale N.J."/>
            <person name="Sinninghe Damste J.S."/>
            <person name="Khijniak T.V."/>
            <person name="Kublanov I.V."/>
            <person name="Toshchakov S.V."/>
        </authorList>
    </citation>
    <scope>NUCLEOTIDE SEQUENCE [LARGE SCALE GENOMIC DNA]</scope>
    <source>
        <strain evidence="2 3">AArcht4T</strain>
    </source>
</reference>
<dbReference type="EMBL" id="REGA01000004">
    <property type="protein sequence ID" value="RQG95898.1"/>
    <property type="molecule type" value="Genomic_DNA"/>
</dbReference>
<proteinExistence type="predicted"/>
<protein>
    <submittedName>
        <fullName evidence="2">Uncharacterized protein</fullName>
    </submittedName>
</protein>
<feature type="compositionally biased region" description="Basic and acidic residues" evidence="1">
    <location>
        <begin position="30"/>
        <end position="40"/>
    </location>
</feature>
<feature type="region of interest" description="Disordered" evidence="1">
    <location>
        <begin position="30"/>
        <end position="67"/>
    </location>
</feature>
<gene>
    <name evidence="2" type="ORF">EA473_06860</name>
</gene>
<organism evidence="2 3">
    <name type="scientific">Natrarchaeobius chitinivorans</name>
    <dbReference type="NCBI Taxonomy" id="1679083"/>
    <lineage>
        <taxon>Archaea</taxon>
        <taxon>Methanobacteriati</taxon>
        <taxon>Methanobacteriota</taxon>
        <taxon>Stenosarchaea group</taxon>
        <taxon>Halobacteria</taxon>
        <taxon>Halobacteriales</taxon>
        <taxon>Natrialbaceae</taxon>
        <taxon>Natrarchaeobius</taxon>
    </lineage>
</organism>
<evidence type="ECO:0000313" key="2">
    <source>
        <dbReference type="EMBL" id="RQG95898.1"/>
    </source>
</evidence>
<evidence type="ECO:0000256" key="1">
    <source>
        <dbReference type="SAM" id="MobiDB-lite"/>
    </source>
</evidence>
<keyword evidence="3" id="KW-1185">Reference proteome</keyword>
<evidence type="ECO:0000313" key="3">
    <source>
        <dbReference type="Proteomes" id="UP000282323"/>
    </source>
</evidence>
<name>A0A3N6LYJ4_NATCH</name>
<dbReference type="AlphaFoldDB" id="A0A3N6LYJ4"/>
<dbReference type="Proteomes" id="UP000282323">
    <property type="component" value="Unassembled WGS sequence"/>
</dbReference>
<sequence>MAIGRPPAAVFDGDGREFATALSLASVRQYENRRSRELRYKNRSTPSLARGSAHRTGHISSVRSPPP</sequence>
<feature type="compositionally biased region" description="Polar residues" evidence="1">
    <location>
        <begin position="58"/>
        <end position="67"/>
    </location>
</feature>
<comment type="caution">
    <text evidence="2">The sequence shown here is derived from an EMBL/GenBank/DDBJ whole genome shotgun (WGS) entry which is preliminary data.</text>
</comment>
<accession>A0A3N6LYJ4</accession>